<feature type="chain" id="PRO_5047065854" description="Lipoprotein" evidence="1">
    <location>
        <begin position="24"/>
        <end position="121"/>
    </location>
</feature>
<keyword evidence="3" id="KW-1185">Reference proteome</keyword>
<keyword evidence="1" id="KW-0732">Signal</keyword>
<sequence>MKKIHFILILLIGVLLMPNSVLACGNSVEKTSCSKEMSSHKDMKDCCKKENSSKKDHSGCAGKCGNAMCSVSSIQLGVVSTLPVNLVADLFNFSTEKQKFYHTISLTSEGYTSIWLLPKIG</sequence>
<evidence type="ECO:0008006" key="4">
    <source>
        <dbReference type="Google" id="ProtNLM"/>
    </source>
</evidence>
<name>A0ABV4KG14_9FLAO</name>
<gene>
    <name evidence="2" type="ORF">QO192_13115</name>
</gene>
<reference evidence="2 3" key="1">
    <citation type="submission" date="2023-05" db="EMBL/GenBank/DDBJ databases">
        <title>Adaptations of aquatic viruses from atmosphere-close ecosystems of the Central Arctic Ocean.</title>
        <authorList>
            <person name="Rahlff J."/>
            <person name="Holmfeldt K."/>
        </authorList>
    </citation>
    <scope>NUCLEOTIDE SEQUENCE [LARGE SCALE GENOMIC DNA]</scope>
    <source>
        <strain evidence="2 3">Arc14</strain>
    </source>
</reference>
<organism evidence="2 3">
    <name type="scientific">Flavobacterium frigidarium</name>
    <dbReference type="NCBI Taxonomy" id="99286"/>
    <lineage>
        <taxon>Bacteria</taxon>
        <taxon>Pseudomonadati</taxon>
        <taxon>Bacteroidota</taxon>
        <taxon>Flavobacteriia</taxon>
        <taxon>Flavobacteriales</taxon>
        <taxon>Flavobacteriaceae</taxon>
        <taxon>Flavobacterium</taxon>
    </lineage>
</organism>
<dbReference type="PROSITE" id="PS51257">
    <property type="entry name" value="PROKAR_LIPOPROTEIN"/>
    <property type="match status" value="1"/>
</dbReference>
<comment type="caution">
    <text evidence="2">The sequence shown here is derived from an EMBL/GenBank/DDBJ whole genome shotgun (WGS) entry which is preliminary data.</text>
</comment>
<evidence type="ECO:0000256" key="1">
    <source>
        <dbReference type="SAM" id="SignalP"/>
    </source>
</evidence>
<evidence type="ECO:0000313" key="3">
    <source>
        <dbReference type="Proteomes" id="UP001568894"/>
    </source>
</evidence>
<dbReference type="EMBL" id="JASMRN010000011">
    <property type="protein sequence ID" value="MEZ7516216.1"/>
    <property type="molecule type" value="Genomic_DNA"/>
</dbReference>
<accession>A0ABV4KG14</accession>
<feature type="signal peptide" evidence="1">
    <location>
        <begin position="1"/>
        <end position="23"/>
    </location>
</feature>
<dbReference type="Proteomes" id="UP001568894">
    <property type="component" value="Unassembled WGS sequence"/>
</dbReference>
<protein>
    <recommendedName>
        <fullName evidence="4">Lipoprotein</fullName>
    </recommendedName>
</protein>
<proteinExistence type="predicted"/>
<dbReference type="RefSeq" id="WP_371571311.1">
    <property type="nucleotide sequence ID" value="NZ_JASMRN010000011.1"/>
</dbReference>
<evidence type="ECO:0000313" key="2">
    <source>
        <dbReference type="EMBL" id="MEZ7516216.1"/>
    </source>
</evidence>